<dbReference type="Proteomes" id="UP000654913">
    <property type="component" value="Chromosome 6"/>
</dbReference>
<evidence type="ECO:0000259" key="1">
    <source>
        <dbReference type="Pfam" id="PF02627"/>
    </source>
</evidence>
<feature type="domain" description="Carboxymuconolactone decarboxylase-like" evidence="1">
    <location>
        <begin position="59"/>
        <end position="131"/>
    </location>
</feature>
<reference evidence="2" key="2">
    <citation type="submission" date="2021-02" db="EMBL/GenBank/DDBJ databases">
        <title>Aspergillus puulaauensis MK2 genome sequence.</title>
        <authorList>
            <person name="Futagami T."/>
            <person name="Mori K."/>
            <person name="Kadooka C."/>
            <person name="Tanaka T."/>
        </authorList>
    </citation>
    <scope>NUCLEOTIDE SEQUENCE</scope>
    <source>
        <strain evidence="2">MK2</strain>
    </source>
</reference>
<dbReference type="KEGG" id="apuu:APUU_61111A"/>
<evidence type="ECO:0000313" key="2">
    <source>
        <dbReference type="EMBL" id="BCS28063.1"/>
    </source>
</evidence>
<dbReference type="GeneID" id="64978060"/>
<dbReference type="Pfam" id="PF02627">
    <property type="entry name" value="CMD"/>
    <property type="match status" value="1"/>
</dbReference>
<dbReference type="InterPro" id="IPR029032">
    <property type="entry name" value="AhpD-like"/>
</dbReference>
<proteinExistence type="predicted"/>
<dbReference type="EMBL" id="AP024448">
    <property type="protein sequence ID" value="BCS28063.1"/>
    <property type="molecule type" value="Genomic_DNA"/>
</dbReference>
<sequence length="142" mass="15406">MSSSTPPKPNRTTIESAQATLYEEGTKLRQDILGVQHIAASQALPDFQQPVQTMAVVAGWSLCWTRPGLERKTRSLLCLVMLAVLGRDSQLAGHVKGAVANGCTEEEIREALLQVSVYAGVPCSLNATNVAWKVLEEMREGK</sequence>
<organism evidence="2 3">
    <name type="scientific">Aspergillus puulaauensis</name>
    <dbReference type="NCBI Taxonomy" id="1220207"/>
    <lineage>
        <taxon>Eukaryota</taxon>
        <taxon>Fungi</taxon>
        <taxon>Dikarya</taxon>
        <taxon>Ascomycota</taxon>
        <taxon>Pezizomycotina</taxon>
        <taxon>Eurotiomycetes</taxon>
        <taxon>Eurotiomycetidae</taxon>
        <taxon>Eurotiales</taxon>
        <taxon>Aspergillaceae</taxon>
        <taxon>Aspergillus</taxon>
    </lineage>
</organism>
<name>A0A7R7XW75_9EURO</name>
<dbReference type="GO" id="GO:0051920">
    <property type="term" value="F:peroxiredoxin activity"/>
    <property type="evidence" value="ECO:0007669"/>
    <property type="project" value="InterPro"/>
</dbReference>
<dbReference type="InterPro" id="IPR052512">
    <property type="entry name" value="4CMD/NDH-1_regulator"/>
</dbReference>
<gene>
    <name evidence="2" type="ORF">APUU_61111A</name>
</gene>
<dbReference type="RefSeq" id="XP_041560249.1">
    <property type="nucleotide sequence ID" value="XM_041694416.1"/>
</dbReference>
<dbReference type="PANTHER" id="PTHR33570:SF2">
    <property type="entry name" value="CARBOXYMUCONOLACTONE DECARBOXYLASE-LIKE DOMAIN-CONTAINING PROTEIN"/>
    <property type="match status" value="1"/>
</dbReference>
<dbReference type="PANTHER" id="PTHR33570">
    <property type="entry name" value="4-CARBOXYMUCONOLACTONE DECARBOXYLASE FAMILY PROTEIN"/>
    <property type="match status" value="1"/>
</dbReference>
<accession>A0A7R7XW75</accession>
<evidence type="ECO:0000313" key="3">
    <source>
        <dbReference type="Proteomes" id="UP000654913"/>
    </source>
</evidence>
<reference evidence="2" key="1">
    <citation type="submission" date="2021-01" db="EMBL/GenBank/DDBJ databases">
        <authorList>
            <consortium name="Aspergillus puulaauensis MK2 genome sequencing consortium"/>
            <person name="Kazuki M."/>
            <person name="Futagami T."/>
        </authorList>
    </citation>
    <scope>NUCLEOTIDE SEQUENCE</scope>
    <source>
        <strain evidence="2">MK2</strain>
    </source>
</reference>
<dbReference type="Gene3D" id="1.20.1290.10">
    <property type="entry name" value="AhpD-like"/>
    <property type="match status" value="1"/>
</dbReference>
<dbReference type="OrthoDB" id="104509at2759"/>
<keyword evidence="3" id="KW-1185">Reference proteome</keyword>
<protein>
    <recommendedName>
        <fullName evidence="1">Carboxymuconolactone decarboxylase-like domain-containing protein</fullName>
    </recommendedName>
</protein>
<dbReference type="AlphaFoldDB" id="A0A7R7XW75"/>
<dbReference type="InterPro" id="IPR003779">
    <property type="entry name" value="CMD-like"/>
</dbReference>
<dbReference type="SUPFAM" id="SSF69118">
    <property type="entry name" value="AhpD-like"/>
    <property type="match status" value="1"/>
</dbReference>